<dbReference type="Pfam" id="PF00646">
    <property type="entry name" value="F-box"/>
    <property type="match status" value="1"/>
</dbReference>
<dbReference type="EMBL" id="CACVBM020001462">
    <property type="protein sequence ID" value="CAA7050940.1"/>
    <property type="molecule type" value="Genomic_DNA"/>
</dbReference>
<dbReference type="Pfam" id="PF25210">
    <property type="entry name" value="Kelch_FKB95"/>
    <property type="match status" value="1"/>
</dbReference>
<name>A0A6D2KGI2_9BRAS</name>
<dbReference type="Proteomes" id="UP000467841">
    <property type="component" value="Unassembled WGS sequence"/>
</dbReference>
<evidence type="ECO:0000259" key="2">
    <source>
        <dbReference type="SMART" id="SM00256"/>
    </source>
</evidence>
<dbReference type="InterPro" id="IPR057499">
    <property type="entry name" value="Kelch_FKB95"/>
</dbReference>
<proteinExistence type="predicted"/>
<dbReference type="CDD" id="cd22152">
    <property type="entry name" value="F-box_AtAFR-like"/>
    <property type="match status" value="1"/>
</dbReference>
<organism evidence="3 4">
    <name type="scientific">Microthlaspi erraticum</name>
    <dbReference type="NCBI Taxonomy" id="1685480"/>
    <lineage>
        <taxon>Eukaryota</taxon>
        <taxon>Viridiplantae</taxon>
        <taxon>Streptophyta</taxon>
        <taxon>Embryophyta</taxon>
        <taxon>Tracheophyta</taxon>
        <taxon>Spermatophyta</taxon>
        <taxon>Magnoliopsida</taxon>
        <taxon>eudicotyledons</taxon>
        <taxon>Gunneridae</taxon>
        <taxon>Pentapetalae</taxon>
        <taxon>rosids</taxon>
        <taxon>malvids</taxon>
        <taxon>Brassicales</taxon>
        <taxon>Brassicaceae</taxon>
        <taxon>Coluteocarpeae</taxon>
        <taxon>Microthlaspi</taxon>
    </lineage>
</organism>
<dbReference type="InterPro" id="IPR001810">
    <property type="entry name" value="F-box_dom"/>
</dbReference>
<sequence length="438" mass="49485">MSSPERIKRRKQNPPPTPQSTPNPPLPYDLLLSCIARVSRLYYPTLALVSKSFRSLIASPELYKTRSLLSRTESCLYVCIQSSSASVRTCFRSLIASPELYKTRSLLSRTESCLYVCIQSSSASVRTWYTLCRKPNKTLSNETKSSGYILARVPVPESSWSRHPDSGLVAVGSDIYNIGGSDFLSMASRSLSRVRVLDCRSHTWSEAPSLPVALCLFSATVVDRKIYVAGWHKDGGSGLKNVFQVLDTEAQVWDILPSYETRVFFRKTASNGGNFHVLTTRNEEVAYDPKVGRWDAVESLVDWWYRDCCEIGNVLYAAGGGVLVWYDTEERRWRKVTGLVGLPELNSESRVKLADYGRKMGLLWQEEALVPWVCVKKKLRGEPWPRVRYTQTETKIWCAEIALERRNSCEIWGKVEWLDHVLTVPSGSKVMTLLAATL</sequence>
<gene>
    <name evidence="3" type="ORF">MERR_LOCUS38175</name>
</gene>
<dbReference type="AlphaFoldDB" id="A0A6D2KGI2"/>
<dbReference type="InterPro" id="IPR006652">
    <property type="entry name" value="Kelch_1"/>
</dbReference>
<evidence type="ECO:0000313" key="4">
    <source>
        <dbReference type="Proteomes" id="UP000467841"/>
    </source>
</evidence>
<accession>A0A6D2KGI2</accession>
<keyword evidence="4" id="KW-1185">Reference proteome</keyword>
<dbReference type="SMART" id="SM00256">
    <property type="entry name" value="FBOX"/>
    <property type="match status" value="1"/>
</dbReference>
<feature type="region of interest" description="Disordered" evidence="1">
    <location>
        <begin position="1"/>
        <end position="25"/>
    </location>
</feature>
<dbReference type="SUPFAM" id="SSF117281">
    <property type="entry name" value="Kelch motif"/>
    <property type="match status" value="1"/>
</dbReference>
<comment type="caution">
    <text evidence="3">The sequence shown here is derived from an EMBL/GenBank/DDBJ whole genome shotgun (WGS) entry which is preliminary data.</text>
</comment>
<dbReference type="SMART" id="SM00612">
    <property type="entry name" value="Kelch"/>
    <property type="match status" value="1"/>
</dbReference>
<feature type="domain" description="F-box" evidence="2">
    <location>
        <begin position="26"/>
        <end position="66"/>
    </location>
</feature>
<dbReference type="PANTHER" id="PTHR24414:SF148">
    <property type="entry name" value="F-BOX DOMAIN-CONTAINING PROTEIN"/>
    <property type="match status" value="1"/>
</dbReference>
<feature type="compositionally biased region" description="Pro residues" evidence="1">
    <location>
        <begin position="13"/>
        <end position="25"/>
    </location>
</feature>
<dbReference type="PANTHER" id="PTHR24414">
    <property type="entry name" value="F-BOX/KELCH-REPEAT PROTEIN SKIP4"/>
    <property type="match status" value="1"/>
</dbReference>
<protein>
    <recommendedName>
        <fullName evidence="2">F-box domain-containing protein</fullName>
    </recommendedName>
</protein>
<evidence type="ECO:0000313" key="3">
    <source>
        <dbReference type="EMBL" id="CAA7050940.1"/>
    </source>
</evidence>
<dbReference type="OrthoDB" id="45365at2759"/>
<evidence type="ECO:0000256" key="1">
    <source>
        <dbReference type="SAM" id="MobiDB-lite"/>
    </source>
</evidence>
<reference evidence="3" key="1">
    <citation type="submission" date="2020-01" db="EMBL/GenBank/DDBJ databases">
        <authorList>
            <person name="Mishra B."/>
        </authorList>
    </citation>
    <scope>NUCLEOTIDE SEQUENCE [LARGE SCALE GENOMIC DNA]</scope>
</reference>
<dbReference type="InterPro" id="IPR015915">
    <property type="entry name" value="Kelch-typ_b-propeller"/>
</dbReference>
<dbReference type="InterPro" id="IPR050354">
    <property type="entry name" value="F-box/kelch-repeat_ARATH"/>
</dbReference>
<dbReference type="Gene3D" id="2.120.10.80">
    <property type="entry name" value="Kelch-type beta propeller"/>
    <property type="match status" value="1"/>
</dbReference>